<evidence type="ECO:0000313" key="4">
    <source>
        <dbReference type="Proteomes" id="UP000481109"/>
    </source>
</evidence>
<comment type="caution">
    <text evidence="3">The sequence shown here is derived from an EMBL/GenBank/DDBJ whole genome shotgun (WGS) entry which is preliminary data.</text>
</comment>
<dbReference type="RefSeq" id="WP_165329901.1">
    <property type="nucleotide sequence ID" value="NZ_JAAKZW010000002.1"/>
</dbReference>
<keyword evidence="4" id="KW-1185">Reference proteome</keyword>
<gene>
    <name evidence="3" type="ORF">G6045_01630</name>
</gene>
<evidence type="ECO:0000259" key="2">
    <source>
        <dbReference type="Pfam" id="PF08327"/>
    </source>
</evidence>
<dbReference type="Pfam" id="PF08327">
    <property type="entry name" value="AHSA1"/>
    <property type="match status" value="1"/>
</dbReference>
<dbReference type="AlphaFoldDB" id="A0A6G4XA17"/>
<protein>
    <submittedName>
        <fullName evidence="3">SRPBCC family protein</fullName>
    </submittedName>
</protein>
<dbReference type="EMBL" id="JAAKZW010000002">
    <property type="protein sequence ID" value="NGO74389.1"/>
    <property type="molecule type" value="Genomic_DNA"/>
</dbReference>
<dbReference type="InterPro" id="IPR013538">
    <property type="entry name" value="ASHA1/2-like_C"/>
</dbReference>
<name>A0A6G4XA17_9ACTN</name>
<dbReference type="Proteomes" id="UP000481109">
    <property type="component" value="Unassembled WGS sequence"/>
</dbReference>
<evidence type="ECO:0000313" key="3">
    <source>
        <dbReference type="EMBL" id="NGO74389.1"/>
    </source>
</evidence>
<organism evidence="3 4">
    <name type="scientific">Streptomyces mesophilus</name>
    <dbReference type="NCBI Taxonomy" id="1775132"/>
    <lineage>
        <taxon>Bacteria</taxon>
        <taxon>Bacillati</taxon>
        <taxon>Actinomycetota</taxon>
        <taxon>Actinomycetes</taxon>
        <taxon>Kitasatosporales</taxon>
        <taxon>Streptomycetaceae</taxon>
        <taxon>Streptomyces</taxon>
    </lineage>
</organism>
<accession>A0A6G4XA17</accession>
<proteinExistence type="inferred from homology"/>
<dbReference type="Gene3D" id="3.30.530.20">
    <property type="match status" value="1"/>
</dbReference>
<sequence>MTDIADSINAMHRAVRDADTPKGQGRSLVLSRIYDADVEDVWEACTDPERLGRWFLPVTGEFKLGGAYQLEGNAGGEILRCEQPRLLRVSWIYGPPQPDGFSEVEVRLTPEGEDRTRFELEHIAIVPAEFWDQFGPGATGVGWDLGLVGLERYLAQGDSFDRAEAQAWSESAEAGELMTASSEAWRAAHVAYGAPEEVAAKMADATTKFYVPGA</sequence>
<dbReference type="SUPFAM" id="SSF55961">
    <property type="entry name" value="Bet v1-like"/>
    <property type="match status" value="1"/>
</dbReference>
<feature type="domain" description="Activator of Hsp90 ATPase homologue 1/2-like C-terminal" evidence="2">
    <location>
        <begin position="35"/>
        <end position="154"/>
    </location>
</feature>
<reference evidence="3 4" key="1">
    <citation type="submission" date="2020-02" db="EMBL/GenBank/DDBJ databases">
        <title>Whole-genome analyses of novel actinobacteria.</title>
        <authorList>
            <person name="Sahin N."/>
            <person name="Tokatli A."/>
        </authorList>
    </citation>
    <scope>NUCLEOTIDE SEQUENCE [LARGE SCALE GENOMIC DNA]</scope>
    <source>
        <strain evidence="3 4">YC504</strain>
    </source>
</reference>
<comment type="similarity">
    <text evidence="1">Belongs to the AHA1 family.</text>
</comment>
<dbReference type="CDD" id="cd08899">
    <property type="entry name" value="SRPBCC_CalC_Aha1-like_6"/>
    <property type="match status" value="1"/>
</dbReference>
<dbReference type="InterPro" id="IPR023393">
    <property type="entry name" value="START-like_dom_sf"/>
</dbReference>
<evidence type="ECO:0000256" key="1">
    <source>
        <dbReference type="ARBA" id="ARBA00006817"/>
    </source>
</evidence>